<evidence type="ECO:0000313" key="1">
    <source>
        <dbReference type="EMBL" id="CAB5220732.1"/>
    </source>
</evidence>
<name>A0A6J7WVL6_9CAUD</name>
<dbReference type="EMBL" id="LR798293">
    <property type="protein sequence ID" value="CAB5220732.1"/>
    <property type="molecule type" value="Genomic_DNA"/>
</dbReference>
<protein>
    <submittedName>
        <fullName evidence="1">Uncharacterized protein</fullName>
    </submittedName>
</protein>
<gene>
    <name evidence="1" type="ORF">UFOVP240_28</name>
</gene>
<accession>A0A6J7WVL6</accession>
<organism evidence="1">
    <name type="scientific">uncultured Caudovirales phage</name>
    <dbReference type="NCBI Taxonomy" id="2100421"/>
    <lineage>
        <taxon>Viruses</taxon>
        <taxon>Duplodnaviria</taxon>
        <taxon>Heunggongvirae</taxon>
        <taxon>Uroviricota</taxon>
        <taxon>Caudoviricetes</taxon>
        <taxon>Peduoviridae</taxon>
        <taxon>Maltschvirus</taxon>
        <taxon>Maltschvirus maltsch</taxon>
    </lineage>
</organism>
<proteinExistence type="predicted"/>
<sequence>MTLADWFELRDKDNPKPKFLYGDRVFSRYLDVPMVGMVIRENVEEKLVLIHSDLPIKIKDEIRYIVWTPVMMTSKLKEL</sequence>
<reference evidence="1" key="1">
    <citation type="submission" date="2020-05" db="EMBL/GenBank/DDBJ databases">
        <authorList>
            <person name="Chiriac C."/>
            <person name="Salcher M."/>
            <person name="Ghai R."/>
            <person name="Kavagutti S V."/>
        </authorList>
    </citation>
    <scope>NUCLEOTIDE SEQUENCE</scope>
</reference>